<dbReference type="AlphaFoldDB" id="A0A915K6N8"/>
<feature type="compositionally biased region" description="Basic and acidic residues" evidence="1">
    <location>
        <begin position="45"/>
        <end position="55"/>
    </location>
</feature>
<dbReference type="WBParaSite" id="nRc.2.0.1.t34411-RA">
    <property type="protein sequence ID" value="nRc.2.0.1.t34411-RA"/>
    <property type="gene ID" value="nRc.2.0.1.g34411"/>
</dbReference>
<evidence type="ECO:0000313" key="2">
    <source>
        <dbReference type="Proteomes" id="UP000887565"/>
    </source>
</evidence>
<dbReference type="Proteomes" id="UP000887565">
    <property type="component" value="Unplaced"/>
</dbReference>
<evidence type="ECO:0000313" key="3">
    <source>
        <dbReference type="WBParaSite" id="nRc.2.0.1.t34411-RA"/>
    </source>
</evidence>
<name>A0A915K6N8_ROMCU</name>
<feature type="region of interest" description="Disordered" evidence="1">
    <location>
        <begin position="29"/>
        <end position="55"/>
    </location>
</feature>
<feature type="compositionally biased region" description="Polar residues" evidence="1">
    <location>
        <begin position="29"/>
        <end position="44"/>
    </location>
</feature>
<sequence>LRDSVNGVFGCQPIRNLVASSEEQGRLLSSRQASNNTVTPIRSATDNRVHPAKDDNTVVYGSVDKSENEEYKKQWIIMASIIDKACFVGFLITFV</sequence>
<protein>
    <submittedName>
        <fullName evidence="3">Uncharacterized protein</fullName>
    </submittedName>
</protein>
<organism evidence="2 3">
    <name type="scientific">Romanomermis culicivorax</name>
    <name type="common">Nematode worm</name>
    <dbReference type="NCBI Taxonomy" id="13658"/>
    <lineage>
        <taxon>Eukaryota</taxon>
        <taxon>Metazoa</taxon>
        <taxon>Ecdysozoa</taxon>
        <taxon>Nematoda</taxon>
        <taxon>Enoplea</taxon>
        <taxon>Dorylaimia</taxon>
        <taxon>Mermithida</taxon>
        <taxon>Mermithoidea</taxon>
        <taxon>Mermithidae</taxon>
        <taxon>Romanomermis</taxon>
    </lineage>
</organism>
<keyword evidence="2" id="KW-1185">Reference proteome</keyword>
<reference evidence="3" key="1">
    <citation type="submission" date="2022-11" db="UniProtKB">
        <authorList>
            <consortium name="WormBaseParasite"/>
        </authorList>
    </citation>
    <scope>IDENTIFICATION</scope>
</reference>
<accession>A0A915K6N8</accession>
<evidence type="ECO:0000256" key="1">
    <source>
        <dbReference type="SAM" id="MobiDB-lite"/>
    </source>
</evidence>
<proteinExistence type="predicted"/>